<name>A0A9D1NMB8_9BACT</name>
<dbReference type="PANTHER" id="PTHR45753:SF6">
    <property type="entry name" value="ASPARTATE CARBAMOYLTRANSFERASE"/>
    <property type="match status" value="1"/>
</dbReference>
<evidence type="ECO:0000256" key="1">
    <source>
        <dbReference type="ARBA" id="ARBA00022679"/>
    </source>
</evidence>
<dbReference type="InterPro" id="IPR006131">
    <property type="entry name" value="Asp_carbamoyltransf_Asp/Orn-bd"/>
</dbReference>
<gene>
    <name evidence="5" type="ORF">IAC79_00600</name>
</gene>
<dbReference type="Proteomes" id="UP000886845">
    <property type="component" value="Unassembled WGS sequence"/>
</dbReference>
<comment type="caution">
    <text evidence="5">The sequence shown here is derived from an EMBL/GenBank/DDBJ whole genome shotgun (WGS) entry which is preliminary data.</text>
</comment>
<feature type="domain" description="Aspartate/ornithine carbamoyltransferase carbamoyl-P binding" evidence="4">
    <location>
        <begin position="9"/>
        <end position="157"/>
    </location>
</feature>
<dbReference type="PRINTS" id="PR00101">
    <property type="entry name" value="ATCASE"/>
</dbReference>
<dbReference type="InterPro" id="IPR006132">
    <property type="entry name" value="Asp/Orn_carbamoyltranf_P-bd"/>
</dbReference>
<evidence type="ECO:0000256" key="2">
    <source>
        <dbReference type="RuleBase" id="RU003634"/>
    </source>
</evidence>
<dbReference type="GO" id="GO:0006520">
    <property type="term" value="P:amino acid metabolic process"/>
    <property type="evidence" value="ECO:0007669"/>
    <property type="project" value="InterPro"/>
</dbReference>
<keyword evidence="1 2" id="KW-0808">Transferase</keyword>
<evidence type="ECO:0000313" key="6">
    <source>
        <dbReference type="Proteomes" id="UP000886845"/>
    </source>
</evidence>
<reference evidence="5" key="2">
    <citation type="journal article" date="2021" name="PeerJ">
        <title>Extensive microbial diversity within the chicken gut microbiome revealed by metagenomics and culture.</title>
        <authorList>
            <person name="Gilroy R."/>
            <person name="Ravi A."/>
            <person name="Getino M."/>
            <person name="Pursley I."/>
            <person name="Horton D.L."/>
            <person name="Alikhan N.F."/>
            <person name="Baker D."/>
            <person name="Gharbi K."/>
            <person name="Hall N."/>
            <person name="Watson M."/>
            <person name="Adriaenssens E.M."/>
            <person name="Foster-Nyarko E."/>
            <person name="Jarju S."/>
            <person name="Secka A."/>
            <person name="Antonio M."/>
            <person name="Oren A."/>
            <person name="Chaudhuri R.R."/>
            <person name="La Ragione R."/>
            <person name="Hildebrand F."/>
            <person name="Pallen M.J."/>
        </authorList>
    </citation>
    <scope>NUCLEOTIDE SEQUENCE</scope>
    <source>
        <strain evidence="5">35461</strain>
    </source>
</reference>
<sequence>MQDDGMPFHTIFAQQFNRALLERLCTLATQIRRISKRREGALFLASLLSHKRAMLYFSQPSSRTFLSHLSACEILGMRTGSVRDAATSSELKGESKEDSVRTFSSYFDLVIMRSPSRGLAERMAWVLGNSERSIPIINAGSGKDQHPTQALLDVYTLFRSFEDQGGIDGKTVVFVGDLLRGRTVRSLSYLLTRFAGVRQIFVAPQELQIKDDILEMLRNRGIDYEVSHDLRRWLPEADAVYMTRIQDEWDTASGESARIDTHAFKLGRAEADLMKPTAAILHPLPRRDEISTELDNDPRAKYWRQMRNGMWIRAALIAATFGQEQAIADYYAAHPKP</sequence>
<organism evidence="5 6">
    <name type="scientific">Candidatus Spyradenecus faecavium</name>
    <dbReference type="NCBI Taxonomy" id="2840947"/>
    <lineage>
        <taxon>Bacteria</taxon>
        <taxon>Pseudomonadati</taxon>
        <taxon>Lentisphaerota</taxon>
        <taxon>Lentisphaeria</taxon>
        <taxon>Lentisphaerales</taxon>
        <taxon>Lentisphaeraceae</taxon>
        <taxon>Lentisphaeraceae incertae sedis</taxon>
        <taxon>Candidatus Spyradenecus</taxon>
    </lineage>
</organism>
<evidence type="ECO:0000313" key="5">
    <source>
        <dbReference type="EMBL" id="HIV08600.1"/>
    </source>
</evidence>
<reference evidence="5" key="1">
    <citation type="submission" date="2020-10" db="EMBL/GenBank/DDBJ databases">
        <authorList>
            <person name="Gilroy R."/>
        </authorList>
    </citation>
    <scope>NUCLEOTIDE SEQUENCE</scope>
    <source>
        <strain evidence="5">35461</strain>
    </source>
</reference>
<dbReference type="GO" id="GO:0016597">
    <property type="term" value="F:amino acid binding"/>
    <property type="evidence" value="ECO:0007669"/>
    <property type="project" value="InterPro"/>
</dbReference>
<dbReference type="Gene3D" id="3.40.50.1370">
    <property type="entry name" value="Aspartate/ornithine carbamoyltransferase"/>
    <property type="match status" value="2"/>
</dbReference>
<feature type="domain" description="Aspartate/ornithine carbamoyltransferase Asp/Orn-binding" evidence="3">
    <location>
        <begin position="168"/>
        <end position="319"/>
    </location>
</feature>
<dbReference type="Pfam" id="PF02729">
    <property type="entry name" value="OTCace_N"/>
    <property type="match status" value="1"/>
</dbReference>
<evidence type="ECO:0000259" key="3">
    <source>
        <dbReference type="Pfam" id="PF00185"/>
    </source>
</evidence>
<dbReference type="EMBL" id="DVOR01000020">
    <property type="protein sequence ID" value="HIV08600.1"/>
    <property type="molecule type" value="Genomic_DNA"/>
</dbReference>
<dbReference type="AlphaFoldDB" id="A0A9D1NMB8"/>
<dbReference type="InterPro" id="IPR006130">
    <property type="entry name" value="Asp/Orn_carbamoylTrfase"/>
</dbReference>
<dbReference type="PRINTS" id="PR00100">
    <property type="entry name" value="AOTCASE"/>
</dbReference>
<comment type="similarity">
    <text evidence="2">Belongs to the aspartate/ornithine carbamoyltransferase superfamily.</text>
</comment>
<dbReference type="SUPFAM" id="SSF53671">
    <property type="entry name" value="Aspartate/ornithine carbamoyltransferase"/>
    <property type="match status" value="1"/>
</dbReference>
<dbReference type="GO" id="GO:0016743">
    <property type="term" value="F:carboxyl- or carbamoyltransferase activity"/>
    <property type="evidence" value="ECO:0007669"/>
    <property type="project" value="InterPro"/>
</dbReference>
<accession>A0A9D1NMB8</accession>
<evidence type="ECO:0000259" key="4">
    <source>
        <dbReference type="Pfam" id="PF02729"/>
    </source>
</evidence>
<dbReference type="InterPro" id="IPR036901">
    <property type="entry name" value="Asp/Orn_carbamoylTrfase_sf"/>
</dbReference>
<dbReference type="PANTHER" id="PTHR45753">
    <property type="entry name" value="ORNITHINE CARBAMOYLTRANSFERASE, MITOCHONDRIAL"/>
    <property type="match status" value="1"/>
</dbReference>
<dbReference type="Pfam" id="PF00185">
    <property type="entry name" value="OTCace"/>
    <property type="match status" value="1"/>
</dbReference>
<proteinExistence type="inferred from homology"/>
<protein>
    <submittedName>
        <fullName evidence="5">Aspartate carbamoyltransferase</fullName>
    </submittedName>
</protein>